<organism evidence="1 2">
    <name type="scientific">Erwinia rhapontici</name>
    <name type="common">Pectobacterium rhapontici</name>
    <dbReference type="NCBI Taxonomy" id="55212"/>
    <lineage>
        <taxon>Bacteria</taxon>
        <taxon>Pseudomonadati</taxon>
        <taxon>Pseudomonadota</taxon>
        <taxon>Gammaproteobacteria</taxon>
        <taxon>Enterobacterales</taxon>
        <taxon>Erwiniaceae</taxon>
        <taxon>Erwinia</taxon>
    </lineage>
</organism>
<keyword evidence="2" id="KW-1185">Reference proteome</keyword>
<proteinExistence type="predicted"/>
<dbReference type="GeneID" id="99865393"/>
<evidence type="ECO:0000313" key="1">
    <source>
        <dbReference type="EMBL" id="BCQ33760.1"/>
    </source>
</evidence>
<dbReference type="RefSeq" id="WP_133845717.1">
    <property type="nucleotide sequence ID" value="NZ_AP024329.1"/>
</dbReference>
<sequence length="81" mass="9279">MTRFSQPIEDKVNVEKHHRMMDHISSEFGDEMLRTILLLNARLMTLSMDDLKSVVVSVVARDDAKLTMKRDSTGIDLKIGF</sequence>
<accession>A0ABN6DG25</accession>
<evidence type="ECO:0000313" key="2">
    <source>
        <dbReference type="Proteomes" id="UP000677515"/>
    </source>
</evidence>
<gene>
    <name evidence="1" type="ORF">ERHA53_11030</name>
</gene>
<dbReference type="Proteomes" id="UP000677515">
    <property type="component" value="Chromosome"/>
</dbReference>
<protein>
    <submittedName>
        <fullName evidence="1">Uncharacterized protein</fullName>
    </submittedName>
</protein>
<reference evidence="1 2" key="1">
    <citation type="submission" date="2021-01" db="EMBL/GenBank/DDBJ databases">
        <title>Complete genome sequence of Erwinia rhapontici MAFF 311153.</title>
        <authorList>
            <person name="Morohoshi T."/>
            <person name="Someya N."/>
        </authorList>
    </citation>
    <scope>NUCLEOTIDE SEQUENCE [LARGE SCALE GENOMIC DNA]</scope>
    <source>
        <strain evidence="1 2">MAFF 311153</strain>
    </source>
</reference>
<name>A0ABN6DG25_ERWRD</name>
<dbReference type="EMBL" id="AP024329">
    <property type="protein sequence ID" value="BCQ33760.1"/>
    <property type="molecule type" value="Genomic_DNA"/>
</dbReference>